<feature type="region of interest" description="Disordered" evidence="6">
    <location>
        <begin position="1130"/>
        <end position="1200"/>
    </location>
</feature>
<keyword evidence="9" id="KW-1185">Reference proteome</keyword>
<dbReference type="InterPro" id="IPR020845">
    <property type="entry name" value="AMP-binding_CS"/>
</dbReference>
<dbReference type="InterPro" id="IPR042099">
    <property type="entry name" value="ANL_N_sf"/>
</dbReference>
<protein>
    <submittedName>
        <fullName evidence="8">Long chain acyl-CoA synthetase 8</fullName>
    </submittedName>
</protein>
<evidence type="ECO:0000256" key="4">
    <source>
        <dbReference type="ARBA" id="ARBA00022840"/>
    </source>
</evidence>
<dbReference type="Gene3D" id="3.40.50.12780">
    <property type="entry name" value="N-terminal domain of ligase-like"/>
    <property type="match status" value="1"/>
</dbReference>
<keyword evidence="3" id="KW-0547">Nucleotide-binding</keyword>
<comment type="similarity">
    <text evidence="1">Belongs to the ATP-dependent AMP-binding enzyme family.</text>
</comment>
<evidence type="ECO:0000313" key="9">
    <source>
        <dbReference type="Proteomes" id="UP000186817"/>
    </source>
</evidence>
<sequence>MRLAAAGQAEILQVMWNLLPAGVSLPPAATLATRNELVYLAQNLLPDNAFSRLLEVLDRFAMTHTAVTYPVPCLVNACESSEAERMGRSGCRCLDFQLDPRPMATGRYMKFGLYSKGGLVGMSKHTTAFVASDALIVVLRADKSCTAWLRVVLPLSLNLPLRIVVRSSTQLAQLEVEVPQPPQVRLMQIGRQGRSSNRSGQCRVILRILWMRDFGCVRRMAAIDAFATSARAGAEGRIVTAARCAQLCATQKDVMSSGSADATGMVMVQIATRRDDDFSASSSALAVEETAQATVSTELGNGARGAVSITGPGSSTAQGMSSNAASSGEPVLQAAVVWISSDSDDDMSVSSADGLPVMESTVENVPTVTEPLTPGEPSSLAEFLNEEPAAATATSESGQAFYPTAKGDWLRQLPGSFVASNLHSMDPSTLDPMRQYEKWGDLDLDSVKDGFGPCLWNVEAQRKFKEKPSNGAETILQVLQKTKEKLGDQQGVGWRNVVKVHQIEDGSGTKREKIELENKYNWMSYNELFIRTENLAKGMAALGVEPESRVVIYAETQRDWMVSAYAAWQLNCKVVTIYATLGEEGASYGINETEASTVVVDAKLLKVLSKILPKCKSIKRVFTMTECDATVAKTMQDAGVHVETLEECVTRGSKESCQLQTAKPSDIAIIMYTSGTTGAPKGVLLTHANVVAVVAGVEHYFTGKFGPGDVYLAYLPLAHIFEMAAQVCMMSMGLAIGYGTPHTLTDNGVKLKRPESSGDAPVLQPTIMVFAPAVLDKVYQAVTAKRNGLGYVGQTLFDWGLSSGYRHFERGQVGANFVLDALVFKKVQNLMGGRLKGIATGSAPLSPDIQKFIQTVLNAPTRQGYGLTETCAGSCVQFWGDSSTGAVGVPTVCTTIRLADWPDGNYMNSDLEKPEIGMRRGEVLIGGPSVSQGYFISETAPNEELVKKNEEDWVDIDGVRFFRTGDIGQIKPDNTLQIIDRKKDLWKGPNGEYVALTKVEAVLKLCEYVDMPMCYGKTGGSYTIGLAKMPRICPQKPAIEKLASELQLSGTFDELCKNEKVVDKVLTACKAKCKESKLLDFETPQRIGLISDLWTPENDMLTAAMKLKRPLIAEKHKVEQSLRSRDMLFNDGRVSGKVGGADRKPLQTPRRAKSQSPLVGKVTDAGREQNGWHTRQVSLADKVKSLADMSRGSVSTRAQR</sequence>
<dbReference type="PROSITE" id="PS00455">
    <property type="entry name" value="AMP_BINDING"/>
    <property type="match status" value="1"/>
</dbReference>
<evidence type="ECO:0000256" key="3">
    <source>
        <dbReference type="ARBA" id="ARBA00022741"/>
    </source>
</evidence>
<dbReference type="Proteomes" id="UP000186817">
    <property type="component" value="Unassembled WGS sequence"/>
</dbReference>
<dbReference type="Pfam" id="PF00501">
    <property type="entry name" value="AMP-binding"/>
    <property type="match status" value="1"/>
</dbReference>
<feature type="region of interest" description="Disordered" evidence="6">
    <location>
        <begin position="296"/>
        <end position="326"/>
    </location>
</feature>
<dbReference type="GO" id="GO:0016020">
    <property type="term" value="C:membrane"/>
    <property type="evidence" value="ECO:0007669"/>
    <property type="project" value="TreeGrafter"/>
</dbReference>
<accession>A0A1Q9DYV2</accession>
<dbReference type="SUPFAM" id="SSF56801">
    <property type="entry name" value="Acetyl-CoA synthetase-like"/>
    <property type="match status" value="1"/>
</dbReference>
<feature type="compositionally biased region" description="Polar residues" evidence="6">
    <location>
        <begin position="311"/>
        <end position="326"/>
    </location>
</feature>
<evidence type="ECO:0000256" key="2">
    <source>
        <dbReference type="ARBA" id="ARBA00022598"/>
    </source>
</evidence>
<keyword evidence="2" id="KW-0436">Ligase</keyword>
<reference evidence="8 9" key="1">
    <citation type="submission" date="2016-02" db="EMBL/GenBank/DDBJ databases">
        <title>Genome analysis of coral dinoflagellate symbionts highlights evolutionary adaptations to a symbiotic lifestyle.</title>
        <authorList>
            <person name="Aranda M."/>
            <person name="Li Y."/>
            <person name="Liew Y.J."/>
            <person name="Baumgarten S."/>
            <person name="Simakov O."/>
            <person name="Wilson M."/>
            <person name="Piel J."/>
            <person name="Ashoor H."/>
            <person name="Bougouffa S."/>
            <person name="Bajic V.B."/>
            <person name="Ryu T."/>
            <person name="Ravasi T."/>
            <person name="Bayer T."/>
            <person name="Micklem G."/>
            <person name="Kim H."/>
            <person name="Bhak J."/>
            <person name="Lajeunesse T.C."/>
            <person name="Voolstra C.R."/>
        </authorList>
    </citation>
    <scope>NUCLEOTIDE SEQUENCE [LARGE SCALE GENOMIC DNA]</scope>
    <source>
        <strain evidence="8 9">CCMP2467</strain>
    </source>
</reference>
<dbReference type="EMBL" id="LSRX01000331">
    <property type="protein sequence ID" value="OLQ00342.1"/>
    <property type="molecule type" value="Genomic_DNA"/>
</dbReference>
<comment type="catalytic activity">
    <reaction evidence="5">
        <text>a long-chain fatty acid + ATP + CoA = a long-chain fatty acyl-CoA + AMP + diphosphate</text>
        <dbReference type="Rhea" id="RHEA:15421"/>
        <dbReference type="ChEBI" id="CHEBI:30616"/>
        <dbReference type="ChEBI" id="CHEBI:33019"/>
        <dbReference type="ChEBI" id="CHEBI:57287"/>
        <dbReference type="ChEBI" id="CHEBI:57560"/>
        <dbReference type="ChEBI" id="CHEBI:83139"/>
        <dbReference type="ChEBI" id="CHEBI:456215"/>
        <dbReference type="EC" id="6.2.1.3"/>
    </reaction>
</comment>
<proteinExistence type="inferred from homology"/>
<dbReference type="PANTHER" id="PTHR43272">
    <property type="entry name" value="LONG-CHAIN-FATTY-ACID--COA LIGASE"/>
    <property type="match status" value="1"/>
</dbReference>
<dbReference type="PANTHER" id="PTHR43272:SF83">
    <property type="entry name" value="ACYL-COA SYNTHETASE LONG-CHAIN, ISOFORM J"/>
    <property type="match status" value="1"/>
</dbReference>
<dbReference type="AlphaFoldDB" id="A0A1Q9DYV2"/>
<evidence type="ECO:0000256" key="6">
    <source>
        <dbReference type="SAM" id="MobiDB-lite"/>
    </source>
</evidence>
<dbReference type="GO" id="GO:0004467">
    <property type="term" value="F:long-chain fatty acid-CoA ligase activity"/>
    <property type="evidence" value="ECO:0007669"/>
    <property type="project" value="UniProtKB-EC"/>
</dbReference>
<evidence type="ECO:0000313" key="8">
    <source>
        <dbReference type="EMBL" id="OLQ00342.1"/>
    </source>
</evidence>
<dbReference type="GO" id="GO:0005524">
    <property type="term" value="F:ATP binding"/>
    <property type="evidence" value="ECO:0007669"/>
    <property type="project" value="UniProtKB-KW"/>
</dbReference>
<feature type="domain" description="AMP-dependent synthetase/ligase" evidence="7">
    <location>
        <begin position="510"/>
        <end position="935"/>
    </location>
</feature>
<gene>
    <name evidence="8" type="primary">LACS8</name>
    <name evidence="8" type="ORF">AK812_SmicGene17025</name>
</gene>
<dbReference type="GO" id="GO:0005783">
    <property type="term" value="C:endoplasmic reticulum"/>
    <property type="evidence" value="ECO:0007669"/>
    <property type="project" value="TreeGrafter"/>
</dbReference>
<evidence type="ECO:0000259" key="7">
    <source>
        <dbReference type="Pfam" id="PF00501"/>
    </source>
</evidence>
<evidence type="ECO:0000256" key="5">
    <source>
        <dbReference type="ARBA" id="ARBA00036813"/>
    </source>
</evidence>
<name>A0A1Q9DYV2_SYMMI</name>
<keyword evidence="4" id="KW-0067">ATP-binding</keyword>
<dbReference type="OrthoDB" id="1700726at2759"/>
<organism evidence="8 9">
    <name type="scientific">Symbiodinium microadriaticum</name>
    <name type="common">Dinoflagellate</name>
    <name type="synonym">Zooxanthella microadriatica</name>
    <dbReference type="NCBI Taxonomy" id="2951"/>
    <lineage>
        <taxon>Eukaryota</taxon>
        <taxon>Sar</taxon>
        <taxon>Alveolata</taxon>
        <taxon>Dinophyceae</taxon>
        <taxon>Suessiales</taxon>
        <taxon>Symbiodiniaceae</taxon>
        <taxon>Symbiodinium</taxon>
    </lineage>
</organism>
<evidence type="ECO:0000256" key="1">
    <source>
        <dbReference type="ARBA" id="ARBA00006432"/>
    </source>
</evidence>
<dbReference type="InterPro" id="IPR000873">
    <property type="entry name" value="AMP-dep_synth/lig_dom"/>
</dbReference>
<comment type="caution">
    <text evidence="8">The sequence shown here is derived from an EMBL/GenBank/DDBJ whole genome shotgun (WGS) entry which is preliminary data.</text>
</comment>